<evidence type="ECO:0000313" key="3">
    <source>
        <dbReference type="Proteomes" id="UP001295740"/>
    </source>
</evidence>
<evidence type="ECO:0000313" key="2">
    <source>
        <dbReference type="EMBL" id="CAJ2499988.1"/>
    </source>
</evidence>
<dbReference type="SUPFAM" id="SSF51735">
    <property type="entry name" value="NAD(P)-binding Rossmann-fold domains"/>
    <property type="match status" value="1"/>
</dbReference>
<dbReference type="InterPro" id="IPR036291">
    <property type="entry name" value="NAD(P)-bd_dom_sf"/>
</dbReference>
<evidence type="ECO:0000256" key="1">
    <source>
        <dbReference type="ARBA" id="ARBA00006484"/>
    </source>
</evidence>
<dbReference type="AlphaFoldDB" id="A0AAI8V333"/>
<dbReference type="Gene3D" id="3.40.50.720">
    <property type="entry name" value="NAD(P)-binding Rossmann-like Domain"/>
    <property type="match status" value="1"/>
</dbReference>
<gene>
    <name evidence="2" type="ORF">KHLLAP_LOCUS456</name>
</gene>
<comment type="caution">
    <text evidence="2">The sequence shown here is derived from an EMBL/GenBank/DDBJ whole genome shotgun (WGS) entry which is preliminary data.</text>
</comment>
<comment type="similarity">
    <text evidence="1">Belongs to the short-chain dehydrogenases/reductases (SDR) family.</text>
</comment>
<sequence length="238" mass="26255">MAQKTVLITGCNRGIGKGLLKIYLAKPNHLLIAAVRDPNHPTSKALVDLRKAEGTSLIVVKNDATVPTDAASMVKELASKGIDYIDIVIANAGAAYRWCKVSEVTAEDIQRHVVPNVHGFIWLYQATLPLLKKSEDPIWVTIGDMIEFKNAAYAPTKAVQHWYTRSISLEEKWLTAFPIDPGWAQTDIGQRGADAFGIETAQISVEQSTQGVVKVIDAVTRETHSGKNWVWDGRQVPW</sequence>
<dbReference type="InterPro" id="IPR002347">
    <property type="entry name" value="SDR_fam"/>
</dbReference>
<dbReference type="EMBL" id="CAUWAG010000003">
    <property type="protein sequence ID" value="CAJ2499988.1"/>
    <property type="molecule type" value="Genomic_DNA"/>
</dbReference>
<protein>
    <submittedName>
        <fullName evidence="2">Uu.00g028410.m01.CDS01</fullName>
    </submittedName>
</protein>
<dbReference type="Pfam" id="PF00106">
    <property type="entry name" value="adh_short"/>
    <property type="match status" value="1"/>
</dbReference>
<keyword evidence="3" id="KW-1185">Reference proteome</keyword>
<dbReference type="PRINTS" id="PR00081">
    <property type="entry name" value="GDHRDH"/>
</dbReference>
<dbReference type="GO" id="GO:0016491">
    <property type="term" value="F:oxidoreductase activity"/>
    <property type="evidence" value="ECO:0007669"/>
    <property type="project" value="TreeGrafter"/>
</dbReference>
<reference evidence="2" key="1">
    <citation type="submission" date="2023-10" db="EMBL/GenBank/DDBJ databases">
        <authorList>
            <person name="Hackl T."/>
        </authorList>
    </citation>
    <scope>NUCLEOTIDE SEQUENCE</scope>
</reference>
<dbReference type="Proteomes" id="UP001295740">
    <property type="component" value="Unassembled WGS sequence"/>
</dbReference>
<dbReference type="PANTHER" id="PTHR43544:SF26">
    <property type="entry name" value="SHORT CHAIN DEHYDROGENASE_REDUCTASE FAMILY OXIDOREDUCTASE (JCVI)"/>
    <property type="match status" value="1"/>
</dbReference>
<dbReference type="GO" id="GO:0005737">
    <property type="term" value="C:cytoplasm"/>
    <property type="evidence" value="ECO:0007669"/>
    <property type="project" value="TreeGrafter"/>
</dbReference>
<name>A0AAI8V333_9PEZI</name>
<dbReference type="PANTHER" id="PTHR43544">
    <property type="entry name" value="SHORT-CHAIN DEHYDROGENASE/REDUCTASE"/>
    <property type="match status" value="1"/>
</dbReference>
<dbReference type="InterPro" id="IPR051468">
    <property type="entry name" value="Fungal_SecMetab_SDRs"/>
</dbReference>
<organism evidence="2 3">
    <name type="scientific">Anthostomella pinea</name>
    <dbReference type="NCBI Taxonomy" id="933095"/>
    <lineage>
        <taxon>Eukaryota</taxon>
        <taxon>Fungi</taxon>
        <taxon>Dikarya</taxon>
        <taxon>Ascomycota</taxon>
        <taxon>Pezizomycotina</taxon>
        <taxon>Sordariomycetes</taxon>
        <taxon>Xylariomycetidae</taxon>
        <taxon>Xylariales</taxon>
        <taxon>Xylariaceae</taxon>
        <taxon>Anthostomella</taxon>
    </lineage>
</organism>
<accession>A0AAI8V333</accession>
<proteinExistence type="inferred from homology"/>